<evidence type="ECO:0000313" key="5">
    <source>
        <dbReference type="EMBL" id="SPN97384.1"/>
    </source>
</evidence>
<dbReference type="GO" id="GO:0034456">
    <property type="term" value="C:UTP-C complex"/>
    <property type="evidence" value="ECO:0007669"/>
    <property type="project" value="TreeGrafter"/>
</dbReference>
<dbReference type="GO" id="GO:0003676">
    <property type="term" value="F:nucleic acid binding"/>
    <property type="evidence" value="ECO:0007669"/>
    <property type="project" value="InterPro"/>
</dbReference>
<evidence type="ECO:0000256" key="1">
    <source>
        <dbReference type="ARBA" id="ARBA00006110"/>
    </source>
</evidence>
<protein>
    <submittedName>
        <fullName evidence="5">Related to RRP7 Protein involved in pre-rRNA processing and ribosome assembly</fullName>
    </submittedName>
</protein>
<evidence type="ECO:0000313" key="6">
    <source>
        <dbReference type="Proteomes" id="UP001187682"/>
    </source>
</evidence>
<evidence type="ECO:0000259" key="4">
    <source>
        <dbReference type="Pfam" id="PF17799"/>
    </source>
</evidence>
<dbReference type="PANTHER" id="PTHR13191">
    <property type="entry name" value="RIBOSOMAL RNA PROCESSING PROTEIN 7-RELATED"/>
    <property type="match status" value="1"/>
</dbReference>
<accession>A0AAE8MS13</accession>
<proteinExistence type="inferred from homology"/>
<dbReference type="Proteomes" id="UP001187682">
    <property type="component" value="Unassembled WGS sequence"/>
</dbReference>
<comment type="similarity">
    <text evidence="1">Belongs to the RRP7 family.</text>
</comment>
<dbReference type="GO" id="GO:0006364">
    <property type="term" value="P:rRNA processing"/>
    <property type="evidence" value="ECO:0007669"/>
    <property type="project" value="TreeGrafter"/>
</dbReference>
<dbReference type="InterPro" id="IPR040446">
    <property type="entry name" value="RRP7"/>
</dbReference>
<evidence type="ECO:0000259" key="3">
    <source>
        <dbReference type="Pfam" id="PF12923"/>
    </source>
</evidence>
<dbReference type="Pfam" id="PF12923">
    <property type="entry name" value="RRP7"/>
    <property type="match status" value="1"/>
</dbReference>
<gene>
    <name evidence="5" type="ORF">DNG_00898</name>
</gene>
<dbReference type="GO" id="GO:0000028">
    <property type="term" value="P:ribosomal small subunit assembly"/>
    <property type="evidence" value="ECO:0007669"/>
    <property type="project" value="TreeGrafter"/>
</dbReference>
<dbReference type="PANTHER" id="PTHR13191:SF0">
    <property type="entry name" value="RIBOSOMAL RNA-PROCESSING PROTEIN 7 HOMOLOG A-RELATED"/>
    <property type="match status" value="1"/>
</dbReference>
<feature type="domain" description="Rrp7 RRM-like N-terminal" evidence="4">
    <location>
        <begin position="10"/>
        <end position="79"/>
    </location>
</feature>
<keyword evidence="6" id="KW-1185">Reference proteome</keyword>
<dbReference type="SUPFAM" id="SSF54928">
    <property type="entry name" value="RNA-binding domain, RBD"/>
    <property type="match status" value="1"/>
</dbReference>
<feature type="domain" description="Ribosomal RNA-processing protein 7 C-terminal" evidence="3">
    <location>
        <begin position="195"/>
        <end position="313"/>
    </location>
</feature>
<name>A0AAE8MS13_9PEZI</name>
<dbReference type="InterPro" id="IPR035979">
    <property type="entry name" value="RBD_domain_sf"/>
</dbReference>
<dbReference type="InterPro" id="IPR024326">
    <property type="entry name" value="RRP7_C"/>
</dbReference>
<organism evidence="5 6">
    <name type="scientific">Cephalotrichum gorgonifer</name>
    <dbReference type="NCBI Taxonomy" id="2041049"/>
    <lineage>
        <taxon>Eukaryota</taxon>
        <taxon>Fungi</taxon>
        <taxon>Dikarya</taxon>
        <taxon>Ascomycota</taxon>
        <taxon>Pezizomycotina</taxon>
        <taxon>Sordariomycetes</taxon>
        <taxon>Hypocreomycetidae</taxon>
        <taxon>Microascales</taxon>
        <taxon>Microascaceae</taxon>
        <taxon>Cephalotrichum</taxon>
    </lineage>
</organism>
<feature type="compositionally biased region" description="Basic and acidic residues" evidence="2">
    <location>
        <begin position="251"/>
        <end position="267"/>
    </location>
</feature>
<dbReference type="GO" id="GO:0032545">
    <property type="term" value="C:CURI complex"/>
    <property type="evidence" value="ECO:0007669"/>
    <property type="project" value="TreeGrafter"/>
</dbReference>
<reference evidence="5" key="1">
    <citation type="submission" date="2018-03" db="EMBL/GenBank/DDBJ databases">
        <authorList>
            <person name="Guldener U."/>
        </authorList>
    </citation>
    <scope>NUCLEOTIDE SEQUENCE</scope>
</reference>
<feature type="region of interest" description="Disordered" evidence="2">
    <location>
        <begin position="233"/>
        <end position="267"/>
    </location>
</feature>
<dbReference type="Pfam" id="PF17799">
    <property type="entry name" value="RRM_Rrp7"/>
    <property type="match status" value="1"/>
</dbReference>
<evidence type="ECO:0000256" key="2">
    <source>
        <dbReference type="SAM" id="MobiDB-lite"/>
    </source>
</evidence>
<dbReference type="EMBL" id="ONZQ02000001">
    <property type="protein sequence ID" value="SPN97384.1"/>
    <property type="molecule type" value="Genomic_DNA"/>
</dbReference>
<feature type="region of interest" description="Disordered" evidence="2">
    <location>
        <begin position="279"/>
        <end position="314"/>
    </location>
</feature>
<dbReference type="InterPro" id="IPR040447">
    <property type="entry name" value="RRM_Rrp7"/>
</dbReference>
<dbReference type="Gene3D" id="6.10.250.1770">
    <property type="match status" value="1"/>
</dbReference>
<comment type="caution">
    <text evidence="5">The sequence shown here is derived from an EMBL/GenBank/DDBJ whole genome shotgun (WGS) entry which is preliminary data.</text>
</comment>
<sequence length="314" mass="34265">MASETAEDAFSVLQISMPPLPSYPHQTLHEVRLRRNAPKVPTPTDSRTLFLKNVPADATESHLRAVFASLVGPGRFESASFPDTDARAAPLRGSGGEIFEPAAAAKMAALGGRKRKRGSAADEGEPALPAIWARRAHKTGATALVTLADEKSLQLVLKAVAKAARTKKHPAWSSSAADEPAMGAEWITAHLRLARADKPATQAAVHAAFARYNAMEAEAAEAAKRLRSEPDADGFVTVTRGGRAAPASKSSAEEARRKMAEKEAKKAEDMKGFYRFQLREARKEEQSKMRRRFEEDRKRVEGMKERRGKFKPEA</sequence>
<dbReference type="AlphaFoldDB" id="A0AAE8MS13"/>